<proteinExistence type="inferred from homology"/>
<dbReference type="InterPro" id="IPR016440">
    <property type="entry name" value="Rubredoxin-O_OxRdtase"/>
</dbReference>
<dbReference type="InterPro" id="IPR001279">
    <property type="entry name" value="Metallo-B-lactamas"/>
</dbReference>
<dbReference type="Pfam" id="PF19583">
    <property type="entry name" value="ODP"/>
    <property type="match status" value="1"/>
</dbReference>
<dbReference type="InterPro" id="IPR029039">
    <property type="entry name" value="Flavoprotein-like_sf"/>
</dbReference>
<dbReference type="SUPFAM" id="SSF52218">
    <property type="entry name" value="Flavoproteins"/>
    <property type="match status" value="1"/>
</dbReference>
<feature type="domain" description="Flavodoxin-like" evidence="2">
    <location>
        <begin position="251"/>
        <end position="406"/>
    </location>
</feature>
<dbReference type="InterPro" id="IPR008254">
    <property type="entry name" value="Flavodoxin/NO_synth"/>
</dbReference>
<keyword evidence="4" id="KW-1185">Reference proteome</keyword>
<dbReference type="PIRSF" id="PIRSF005243">
    <property type="entry name" value="ROO"/>
    <property type="match status" value="1"/>
</dbReference>
<dbReference type="PROSITE" id="PS50902">
    <property type="entry name" value="FLAVODOXIN_LIKE"/>
    <property type="match status" value="1"/>
</dbReference>
<dbReference type="SMART" id="SM00849">
    <property type="entry name" value="Lactamase_B"/>
    <property type="match status" value="1"/>
</dbReference>
<dbReference type="InterPro" id="IPR036866">
    <property type="entry name" value="RibonucZ/Hydroxyglut_hydro"/>
</dbReference>
<dbReference type="PANTHER" id="PTHR43717:SF1">
    <property type="entry name" value="ANAEROBIC NITRIC OXIDE REDUCTASE FLAVORUBREDOXIN"/>
    <property type="match status" value="1"/>
</dbReference>
<dbReference type="InterPro" id="IPR045761">
    <property type="entry name" value="ODP_dom"/>
</dbReference>
<dbReference type="Gene3D" id="3.60.15.10">
    <property type="entry name" value="Ribonuclease Z/Hydroxyacylglutathione hydrolase-like"/>
    <property type="match status" value="1"/>
</dbReference>
<evidence type="ECO:0000313" key="3">
    <source>
        <dbReference type="EMBL" id="MBC6004379.1"/>
    </source>
</evidence>
<evidence type="ECO:0000256" key="1">
    <source>
        <dbReference type="ARBA" id="ARBA00007121"/>
    </source>
</evidence>
<comment type="caution">
    <text evidence="3">The sequence shown here is derived from an EMBL/GenBank/DDBJ whole genome shotgun (WGS) entry which is preliminary data.</text>
</comment>
<name>A0ABR7K5K0_9FIRM</name>
<protein>
    <submittedName>
        <fullName evidence="3">FprA family A-type flavoprotein</fullName>
    </submittedName>
</protein>
<dbReference type="Pfam" id="PF00258">
    <property type="entry name" value="Flavodoxin_1"/>
    <property type="match status" value="1"/>
</dbReference>
<reference evidence="3 4" key="1">
    <citation type="submission" date="2020-08" db="EMBL/GenBank/DDBJ databases">
        <authorList>
            <person name="Liu C."/>
            <person name="Sun Q."/>
        </authorList>
    </citation>
    <scope>NUCLEOTIDE SEQUENCE [LARGE SCALE GENOMIC DNA]</scope>
    <source>
        <strain evidence="3 4">NSJ-45</strain>
    </source>
</reference>
<sequence>MMDNIKLTKDIYYIGKVDDRDVPFHRLILTKGTTYNSYFLDTEKPTVIDTVDMIYGREFVENLSKLTNLEKIKYIVVNHTEPDHSGAMAGLCIKAKNATIVCSEIAVNELKELYKLHNREFLVVKDGDTLDIGGKTLLFKMTPYLHTAETMITYCVEDKILFPCDIFSTHVATFDLFDNLAKEDITDDFIGYYNAIIAPHRNYVKILMEAIKDLDIKMIAPSHGYILTQDIDKYINIYKDMSVIDLNGKKASIVYSTMRNSTKSIANLIKTELENANMEVSLFNANKDDINEILKAIESSDVVLFGSSTRYGDMIGSIENVLKELKEKDLEGKIAGAFGSYGWSGESIEIIQEYLNDTNMNVLNTSNIIKNTGMTEVEFPIRVKFSLNEDSSKEVIKAVEYIKTVIK</sequence>
<accession>A0ABR7K5K0</accession>
<dbReference type="EMBL" id="JACRWD010000004">
    <property type="protein sequence ID" value="MBC6004379.1"/>
    <property type="molecule type" value="Genomic_DNA"/>
</dbReference>
<evidence type="ECO:0000313" key="4">
    <source>
        <dbReference type="Proteomes" id="UP000611796"/>
    </source>
</evidence>
<comment type="similarity">
    <text evidence="1">In the N-terminal section; belongs to the zinc metallo-hydrolase group 3 family.</text>
</comment>
<organism evidence="3 4">
    <name type="scientific">Paeniclostridium hominis</name>
    <dbReference type="NCBI Taxonomy" id="2764329"/>
    <lineage>
        <taxon>Bacteria</taxon>
        <taxon>Bacillati</taxon>
        <taxon>Bacillota</taxon>
        <taxon>Clostridia</taxon>
        <taxon>Peptostreptococcales</taxon>
        <taxon>Peptostreptococcaceae</taxon>
        <taxon>Paeniclostridium</taxon>
    </lineage>
</organism>
<dbReference type="Proteomes" id="UP000611796">
    <property type="component" value="Unassembled WGS sequence"/>
</dbReference>
<dbReference type="Gene3D" id="3.40.50.360">
    <property type="match status" value="1"/>
</dbReference>
<evidence type="ECO:0000259" key="2">
    <source>
        <dbReference type="PROSITE" id="PS50902"/>
    </source>
</evidence>
<gene>
    <name evidence="3" type="ORF">H8891_11245</name>
</gene>
<dbReference type="SUPFAM" id="SSF56281">
    <property type="entry name" value="Metallo-hydrolase/oxidoreductase"/>
    <property type="match status" value="1"/>
</dbReference>
<dbReference type="CDD" id="cd07709">
    <property type="entry name" value="flavodiiron_proteins_MBL-fold"/>
    <property type="match status" value="1"/>
</dbReference>
<dbReference type="PANTHER" id="PTHR43717">
    <property type="entry name" value="ANAEROBIC NITRIC OXIDE REDUCTASE FLAVORUBREDOXIN"/>
    <property type="match status" value="1"/>
</dbReference>